<dbReference type="EMBL" id="CABM01000008">
    <property type="protein sequence ID" value="CBH95691.1"/>
    <property type="molecule type" value="Genomic_DNA"/>
</dbReference>
<accession>E6PL90</accession>
<proteinExistence type="predicted"/>
<reference evidence="1" key="1">
    <citation type="submission" date="2009-10" db="EMBL/GenBank/DDBJ databases">
        <title>Diversity of trophic interactions inside an arsenic-rich microbial ecosystem.</title>
        <authorList>
            <person name="Bertin P.N."/>
            <person name="Heinrich-Salmeron A."/>
            <person name="Pelletier E."/>
            <person name="Goulhen-Chollet F."/>
            <person name="Arsene-Ploetze F."/>
            <person name="Gallien S."/>
            <person name="Calteau A."/>
            <person name="Vallenet D."/>
            <person name="Casiot C."/>
            <person name="Chane-Woon-Ming B."/>
            <person name="Giloteaux L."/>
            <person name="Barakat M."/>
            <person name="Bonnefoy V."/>
            <person name="Bruneel O."/>
            <person name="Chandler M."/>
            <person name="Cleiss J."/>
            <person name="Duran R."/>
            <person name="Elbaz-Poulichet F."/>
            <person name="Fonknechten N."/>
            <person name="Lauga B."/>
            <person name="Mornico D."/>
            <person name="Ortet P."/>
            <person name="Schaeffer C."/>
            <person name="Siguier P."/>
            <person name="Alexander Thil Smith A."/>
            <person name="Van Dorsselaer A."/>
            <person name="Weissenbach J."/>
            <person name="Medigue C."/>
            <person name="Le Paslier D."/>
        </authorList>
    </citation>
    <scope>NUCLEOTIDE SEQUENCE</scope>
</reference>
<protein>
    <submittedName>
        <fullName evidence="1">Uncharacterized protein</fullName>
    </submittedName>
</protein>
<gene>
    <name evidence="1" type="ORF">CARN2_1955</name>
</gene>
<dbReference type="AlphaFoldDB" id="E6PL90"/>
<name>E6PL90_9ZZZZ</name>
<sequence length="90" mass="10516">MVQKVSFLRSPLTRATLKNQRGVVWQFVYTCIFAVNRPETLASSHLPEQAMTKIFRTLRLIQQAFWMHYVERIVACCTINNSEEAEPNEQ</sequence>
<evidence type="ECO:0000313" key="1">
    <source>
        <dbReference type="EMBL" id="CBH95691.1"/>
    </source>
</evidence>
<comment type="caution">
    <text evidence="1">The sequence shown here is derived from an EMBL/GenBank/DDBJ whole genome shotgun (WGS) entry which is preliminary data.</text>
</comment>
<organism evidence="1">
    <name type="scientific">mine drainage metagenome</name>
    <dbReference type="NCBI Taxonomy" id="410659"/>
    <lineage>
        <taxon>unclassified sequences</taxon>
        <taxon>metagenomes</taxon>
        <taxon>ecological metagenomes</taxon>
    </lineage>
</organism>